<keyword evidence="3" id="KW-1185">Reference proteome</keyword>
<dbReference type="AlphaFoldDB" id="A0A9D3UFM1"/>
<gene>
    <name evidence="2" type="ORF">J1N35_041510</name>
</gene>
<feature type="compositionally biased region" description="Basic residues" evidence="1">
    <location>
        <begin position="88"/>
        <end position="106"/>
    </location>
</feature>
<feature type="region of interest" description="Disordered" evidence="1">
    <location>
        <begin position="86"/>
        <end position="106"/>
    </location>
</feature>
<comment type="caution">
    <text evidence="2">The sequence shown here is derived from an EMBL/GenBank/DDBJ whole genome shotgun (WGS) entry which is preliminary data.</text>
</comment>
<evidence type="ECO:0000313" key="3">
    <source>
        <dbReference type="Proteomes" id="UP000828251"/>
    </source>
</evidence>
<protein>
    <submittedName>
        <fullName evidence="2">Uncharacterized protein</fullName>
    </submittedName>
</protein>
<dbReference type="EMBL" id="JAIQCV010000012">
    <property type="protein sequence ID" value="KAH1039767.1"/>
    <property type="molecule type" value="Genomic_DNA"/>
</dbReference>
<reference evidence="2 3" key="1">
    <citation type="journal article" date="2021" name="Plant Biotechnol. J.">
        <title>Multi-omics assisted identification of the key and species-specific regulatory components of drought-tolerant mechanisms in Gossypium stocksii.</title>
        <authorList>
            <person name="Yu D."/>
            <person name="Ke L."/>
            <person name="Zhang D."/>
            <person name="Wu Y."/>
            <person name="Sun Y."/>
            <person name="Mei J."/>
            <person name="Sun J."/>
            <person name="Sun Y."/>
        </authorList>
    </citation>
    <scope>NUCLEOTIDE SEQUENCE [LARGE SCALE GENOMIC DNA]</scope>
    <source>
        <strain evidence="3">cv. E1</strain>
        <tissue evidence="2">Leaf</tissue>
    </source>
</reference>
<accession>A0A9D3UFM1</accession>
<evidence type="ECO:0000313" key="2">
    <source>
        <dbReference type="EMBL" id="KAH1039767.1"/>
    </source>
</evidence>
<name>A0A9D3UFM1_9ROSI</name>
<evidence type="ECO:0000256" key="1">
    <source>
        <dbReference type="SAM" id="MobiDB-lite"/>
    </source>
</evidence>
<sequence length="106" mass="12118">MTPTTLLNILIENKLNMNNYKEWKRNLMIALSCEKLKIDLDNKCPPATQVEARKHLEESDEIAHCYMLAKKGKYAKRIRLSSLSHLSSKGKGKYAKGNKAKFTKPP</sequence>
<organism evidence="2 3">
    <name type="scientific">Gossypium stocksii</name>
    <dbReference type="NCBI Taxonomy" id="47602"/>
    <lineage>
        <taxon>Eukaryota</taxon>
        <taxon>Viridiplantae</taxon>
        <taxon>Streptophyta</taxon>
        <taxon>Embryophyta</taxon>
        <taxon>Tracheophyta</taxon>
        <taxon>Spermatophyta</taxon>
        <taxon>Magnoliopsida</taxon>
        <taxon>eudicotyledons</taxon>
        <taxon>Gunneridae</taxon>
        <taxon>Pentapetalae</taxon>
        <taxon>rosids</taxon>
        <taxon>malvids</taxon>
        <taxon>Malvales</taxon>
        <taxon>Malvaceae</taxon>
        <taxon>Malvoideae</taxon>
        <taxon>Gossypium</taxon>
    </lineage>
</organism>
<proteinExistence type="predicted"/>
<dbReference type="Proteomes" id="UP000828251">
    <property type="component" value="Unassembled WGS sequence"/>
</dbReference>